<proteinExistence type="inferred from homology"/>
<feature type="transmembrane region" description="Helical" evidence="5">
    <location>
        <begin position="269"/>
        <end position="290"/>
    </location>
</feature>
<dbReference type="GeneID" id="20088380"/>
<keyword evidence="5" id="KW-1133">Transmembrane helix</keyword>
<dbReference type="NCBIfam" id="NF041359">
    <property type="entry name" value="GntG_guanitoxin"/>
    <property type="match status" value="1"/>
</dbReference>
<evidence type="ECO:0000256" key="5">
    <source>
        <dbReference type="SAM" id="Phobius"/>
    </source>
</evidence>
<dbReference type="GO" id="GO:0006545">
    <property type="term" value="P:glycine biosynthetic process"/>
    <property type="evidence" value="ECO:0007669"/>
    <property type="project" value="TreeGrafter"/>
</dbReference>
<dbReference type="PANTHER" id="PTHR48097:SF9">
    <property type="entry name" value="L-THREONINE ALDOLASE"/>
    <property type="match status" value="1"/>
</dbReference>
<dbReference type="PANTHER" id="PTHR48097">
    <property type="entry name" value="L-THREONINE ALDOLASE-RELATED"/>
    <property type="match status" value="1"/>
</dbReference>
<dbReference type="STRING" id="157072.A0A024TLZ5"/>
<dbReference type="InterPro" id="IPR015424">
    <property type="entry name" value="PyrdxlP-dep_Trfase"/>
</dbReference>
<dbReference type="GO" id="GO:0005829">
    <property type="term" value="C:cytosol"/>
    <property type="evidence" value="ECO:0007669"/>
    <property type="project" value="TreeGrafter"/>
</dbReference>
<feature type="domain" description="Aromatic amino acid beta-eliminating lyase/threonine aldolase" evidence="6">
    <location>
        <begin position="12"/>
        <end position="274"/>
    </location>
</feature>
<evidence type="ECO:0000256" key="2">
    <source>
        <dbReference type="ARBA" id="ARBA00006966"/>
    </source>
</evidence>
<dbReference type="VEuPathDB" id="FungiDB:H310_11330"/>
<dbReference type="InterPro" id="IPR023603">
    <property type="entry name" value="Low_specificity_L-TA-like"/>
</dbReference>
<name>A0A024TLZ5_9STRA</name>
<dbReference type="FunFam" id="3.40.640.10:FF:000030">
    <property type="entry name" value="Low-specificity L-threonine aldolase"/>
    <property type="match status" value="1"/>
</dbReference>
<keyword evidence="3" id="KW-0663">Pyridoxal phosphate</keyword>
<gene>
    <name evidence="7" type="ORF">H310_11330</name>
</gene>
<comment type="cofactor">
    <cofactor evidence="1">
        <name>pyridoxal 5'-phosphate</name>
        <dbReference type="ChEBI" id="CHEBI:597326"/>
    </cofactor>
</comment>
<keyword evidence="5" id="KW-0472">Membrane</keyword>
<dbReference type="InterPro" id="IPR001597">
    <property type="entry name" value="ArAA_b-elim_lyase/Thr_aldolase"/>
</dbReference>
<dbReference type="OrthoDB" id="10261951at2759"/>
<protein>
    <recommendedName>
        <fullName evidence="6">Aromatic amino acid beta-eliminating lyase/threonine aldolase domain-containing protein</fullName>
    </recommendedName>
</protein>
<evidence type="ECO:0000256" key="4">
    <source>
        <dbReference type="ARBA" id="ARBA00023239"/>
    </source>
</evidence>
<keyword evidence="5" id="KW-0812">Transmembrane</keyword>
<dbReference type="eggNOG" id="KOG1368">
    <property type="taxonomic scope" value="Eukaryota"/>
</dbReference>
<evidence type="ECO:0000256" key="3">
    <source>
        <dbReference type="ARBA" id="ARBA00022898"/>
    </source>
</evidence>
<dbReference type="Pfam" id="PF01212">
    <property type="entry name" value="Beta_elim_lyase"/>
    <property type="match status" value="1"/>
</dbReference>
<dbReference type="RefSeq" id="XP_008876178.1">
    <property type="nucleotide sequence ID" value="XM_008877956.1"/>
</dbReference>
<accession>A0A024TLZ5</accession>
<dbReference type="Gene3D" id="3.40.640.10">
    <property type="entry name" value="Type I PLP-dependent aspartate aminotransferase-like (Major domain)"/>
    <property type="match status" value="1"/>
</dbReference>
<organism evidence="7">
    <name type="scientific">Aphanomyces invadans</name>
    <dbReference type="NCBI Taxonomy" id="157072"/>
    <lineage>
        <taxon>Eukaryota</taxon>
        <taxon>Sar</taxon>
        <taxon>Stramenopiles</taxon>
        <taxon>Oomycota</taxon>
        <taxon>Saprolegniomycetes</taxon>
        <taxon>Saprolegniales</taxon>
        <taxon>Verrucalvaceae</taxon>
        <taxon>Aphanomyces</taxon>
    </lineage>
</organism>
<reference evidence="7" key="1">
    <citation type="submission" date="2013-12" db="EMBL/GenBank/DDBJ databases">
        <title>The Genome Sequence of Aphanomyces invadans NJM9701.</title>
        <authorList>
            <consortium name="The Broad Institute Genomics Platform"/>
            <person name="Russ C."/>
            <person name="Tyler B."/>
            <person name="van West P."/>
            <person name="Dieguez-Uribeondo J."/>
            <person name="Young S.K."/>
            <person name="Zeng Q."/>
            <person name="Gargeya S."/>
            <person name="Fitzgerald M."/>
            <person name="Abouelleil A."/>
            <person name="Alvarado L."/>
            <person name="Chapman S.B."/>
            <person name="Gainer-Dewar J."/>
            <person name="Goldberg J."/>
            <person name="Griggs A."/>
            <person name="Gujja S."/>
            <person name="Hansen M."/>
            <person name="Howarth C."/>
            <person name="Imamovic A."/>
            <person name="Ireland A."/>
            <person name="Larimer J."/>
            <person name="McCowan C."/>
            <person name="Murphy C."/>
            <person name="Pearson M."/>
            <person name="Poon T.W."/>
            <person name="Priest M."/>
            <person name="Roberts A."/>
            <person name="Saif S."/>
            <person name="Shea T."/>
            <person name="Sykes S."/>
            <person name="Wortman J."/>
            <person name="Nusbaum C."/>
            <person name="Birren B."/>
        </authorList>
    </citation>
    <scope>NUCLEOTIDE SEQUENCE [LARGE SCALE GENOMIC DNA]</scope>
    <source>
        <strain evidence="7">NJM9701</strain>
    </source>
</reference>
<dbReference type="AlphaFoldDB" id="A0A024TLZ5"/>
<sequence>MPTMRVHRNLVNLISDTVTRPCARMRQAMASAVVGDDVHGTDPTVRELQRTAADLLGKPAALFVPSGTMGNLISVGVHCNRGDEVILGNQSHVFKYEGGGVSAFLGASMHTVLNQPNGELLVDDIEAAIRADDPHFPRTKLVVVENTHNTCGGRVVSTDSVAAIADLCARRDLKLHVDGARLANASVYLGQSLADMLAPVDSVSLCLSKGLGAPVGSIIAGSEEFIYHAKRLRKALGGGMRQSGTIAAAGLIALGNIDRLASDHANALHLAHGLVGTFVFPSCTVVNVVGQNSRNRRRYRRCRDEFGVFLAGPCLDGDGGFPRSPRRGAWRIAWRGIWQGRESNPSRLASRRDRRRCRVHAPGCPCCLVLELVLWNAIVTAVDLESILPLGGRRMCLHSRLPSGVLGVAAPCVPTSERSTTRSESSIFR</sequence>
<dbReference type="SUPFAM" id="SSF53383">
    <property type="entry name" value="PLP-dependent transferases"/>
    <property type="match status" value="1"/>
</dbReference>
<dbReference type="GO" id="GO:0008732">
    <property type="term" value="F:L-allo-threonine aldolase activity"/>
    <property type="evidence" value="ECO:0007669"/>
    <property type="project" value="TreeGrafter"/>
</dbReference>
<evidence type="ECO:0000256" key="1">
    <source>
        <dbReference type="ARBA" id="ARBA00001933"/>
    </source>
</evidence>
<keyword evidence="4" id="KW-0456">Lyase</keyword>
<dbReference type="EMBL" id="KI913982">
    <property type="protein sequence ID" value="ETV95004.1"/>
    <property type="molecule type" value="Genomic_DNA"/>
</dbReference>
<comment type="similarity">
    <text evidence="2">Belongs to the threonine aldolase family.</text>
</comment>
<evidence type="ECO:0000313" key="7">
    <source>
        <dbReference type="EMBL" id="ETV95004.1"/>
    </source>
</evidence>
<dbReference type="GO" id="GO:0006567">
    <property type="term" value="P:L-threonine catabolic process"/>
    <property type="evidence" value="ECO:0007669"/>
    <property type="project" value="TreeGrafter"/>
</dbReference>
<dbReference type="InterPro" id="IPR015421">
    <property type="entry name" value="PyrdxlP-dep_Trfase_major"/>
</dbReference>
<evidence type="ECO:0000259" key="6">
    <source>
        <dbReference type="Pfam" id="PF01212"/>
    </source>
</evidence>